<feature type="domain" description="SpaA-like prealbumin fold" evidence="11">
    <location>
        <begin position="1237"/>
        <end position="1313"/>
    </location>
</feature>
<keyword evidence="5 9" id="KW-0732">Signal</keyword>
<comment type="caution">
    <text evidence="13">The sequence shown here is derived from an EMBL/GenBank/DDBJ whole genome shotgun (WGS) entry which is preliminary data.</text>
</comment>
<evidence type="ECO:0000256" key="2">
    <source>
        <dbReference type="ARBA" id="ARBA00007257"/>
    </source>
</evidence>
<feature type="region of interest" description="Disordered" evidence="7">
    <location>
        <begin position="1793"/>
        <end position="1867"/>
    </location>
</feature>
<dbReference type="Pfam" id="PF05737">
    <property type="entry name" value="Collagen_bind"/>
    <property type="match status" value="4"/>
</dbReference>
<dbReference type="NCBIfam" id="TIGR01167">
    <property type="entry name" value="LPXTG_anchor"/>
    <property type="match status" value="1"/>
</dbReference>
<feature type="domain" description="Collagen binding" evidence="10">
    <location>
        <begin position="472"/>
        <end position="570"/>
    </location>
</feature>
<comment type="subcellular location">
    <subcellularLocation>
        <location evidence="1">Secreted</location>
        <location evidence="1">Cell wall</location>
        <topology evidence="1">Peptidoglycan-anchor</topology>
    </subcellularLocation>
</comment>
<dbReference type="InterPro" id="IPR008966">
    <property type="entry name" value="Adhesion_dom_sf"/>
</dbReference>
<keyword evidence="14" id="KW-1185">Reference proteome</keyword>
<dbReference type="RefSeq" id="WP_181676933.1">
    <property type="nucleotide sequence ID" value="NZ_JABJVM010000010.1"/>
</dbReference>
<comment type="similarity">
    <text evidence="2">Belongs to the serine-aspartate repeat-containing protein (SDr) family.</text>
</comment>
<dbReference type="Pfam" id="PF17961">
    <property type="entry name" value="Big_8"/>
    <property type="match status" value="1"/>
</dbReference>
<dbReference type="InterPro" id="IPR013783">
    <property type="entry name" value="Ig-like_fold"/>
</dbReference>
<dbReference type="PANTHER" id="PTHR36108:SF13">
    <property type="entry name" value="COLOSSIN-B-RELATED"/>
    <property type="match status" value="1"/>
</dbReference>
<dbReference type="Gene3D" id="2.60.40.740">
    <property type="match status" value="5"/>
</dbReference>
<dbReference type="SUPFAM" id="SSF49478">
    <property type="entry name" value="Cna protein B-type domain"/>
    <property type="match status" value="7"/>
</dbReference>
<evidence type="ECO:0000256" key="5">
    <source>
        <dbReference type="ARBA" id="ARBA00022729"/>
    </source>
</evidence>
<dbReference type="InterPro" id="IPR041033">
    <property type="entry name" value="SpaA_PFL_dom_1"/>
</dbReference>
<feature type="domain" description="SpaA-like prealbumin fold" evidence="11">
    <location>
        <begin position="1044"/>
        <end position="1127"/>
    </location>
</feature>
<feature type="transmembrane region" description="Helical" evidence="8">
    <location>
        <begin position="1871"/>
        <end position="1888"/>
    </location>
</feature>
<feature type="chain" id="PRO_5030626488" evidence="9">
    <location>
        <begin position="26"/>
        <end position="1890"/>
    </location>
</feature>
<keyword evidence="6" id="KW-0572">Peptidoglycan-anchor</keyword>
<proteinExistence type="inferred from homology"/>
<dbReference type="Proteomes" id="UP000548787">
    <property type="component" value="Unassembled WGS sequence"/>
</dbReference>
<feature type="domain" description="Collagen binding" evidence="10">
    <location>
        <begin position="748"/>
        <end position="871"/>
    </location>
</feature>
<keyword evidence="8" id="KW-1133">Transmembrane helix</keyword>
<dbReference type="EMBL" id="JABJVM010000010">
    <property type="protein sequence ID" value="MBA3926789.1"/>
    <property type="molecule type" value="Genomic_DNA"/>
</dbReference>
<evidence type="ECO:0000256" key="8">
    <source>
        <dbReference type="SAM" id="Phobius"/>
    </source>
</evidence>
<organism evidence="13 14">
    <name type="scientific">Listeria rustica</name>
    <dbReference type="NCBI Taxonomy" id="2713503"/>
    <lineage>
        <taxon>Bacteria</taxon>
        <taxon>Bacillati</taxon>
        <taxon>Bacillota</taxon>
        <taxon>Bacilli</taxon>
        <taxon>Bacillales</taxon>
        <taxon>Listeriaceae</taxon>
        <taxon>Listeria</taxon>
    </lineage>
</organism>
<reference evidence="13 14" key="1">
    <citation type="submission" date="2020-05" db="EMBL/GenBank/DDBJ databases">
        <authorList>
            <person name="Carlin C.R."/>
        </authorList>
    </citation>
    <scope>NUCLEOTIDE SEQUENCE [LARGE SCALE GENOMIC DNA]</scope>
    <source>
        <strain evidence="13 14">FSL W9-0585</strain>
    </source>
</reference>
<evidence type="ECO:0000256" key="7">
    <source>
        <dbReference type="SAM" id="MobiDB-lite"/>
    </source>
</evidence>
<feature type="domain" description="SpaA-like prealbumin fold" evidence="11">
    <location>
        <begin position="1331"/>
        <end position="1407"/>
    </location>
</feature>
<feature type="domain" description="Collagen binding" evidence="10">
    <location>
        <begin position="323"/>
        <end position="446"/>
    </location>
</feature>
<evidence type="ECO:0000256" key="1">
    <source>
        <dbReference type="ARBA" id="ARBA00004168"/>
    </source>
</evidence>
<keyword evidence="8" id="KW-0472">Membrane</keyword>
<feature type="domain" description="SpaA-like prealbumin fold" evidence="11">
    <location>
        <begin position="1139"/>
        <end position="1220"/>
    </location>
</feature>
<reference evidence="13 14" key="2">
    <citation type="submission" date="2020-08" db="EMBL/GenBank/DDBJ databases">
        <title>Listeria ohnekaius sp. nov. and Listeria portnoyii sp. nov. isolated from non-agricultural and natural environments.</title>
        <authorList>
            <person name="Weller D."/>
            <person name="Belias A.M."/>
            <person name="Liao J."/>
            <person name="Guo S."/>
            <person name="Orsi R.H."/>
            <person name="Wiedmann M."/>
        </authorList>
    </citation>
    <scope>NUCLEOTIDE SEQUENCE [LARGE SCALE GENOMIC DNA]</scope>
    <source>
        <strain evidence="13 14">FSL W9-0585</strain>
    </source>
</reference>
<feature type="domain" description="Collagen binding" evidence="10">
    <location>
        <begin position="892"/>
        <end position="1015"/>
    </location>
</feature>
<feature type="domain" description="SpaA-like prealbumin fold" evidence="11">
    <location>
        <begin position="1423"/>
        <end position="1499"/>
    </location>
</feature>
<dbReference type="Pfam" id="PF17802">
    <property type="entry name" value="SpaA"/>
    <property type="match status" value="8"/>
</dbReference>
<dbReference type="GO" id="GO:0005518">
    <property type="term" value="F:collagen binding"/>
    <property type="evidence" value="ECO:0007669"/>
    <property type="project" value="InterPro"/>
</dbReference>
<feature type="domain" description="SDR-like Ig" evidence="12">
    <location>
        <begin position="207"/>
        <end position="297"/>
    </location>
</feature>
<evidence type="ECO:0000256" key="9">
    <source>
        <dbReference type="SAM" id="SignalP"/>
    </source>
</evidence>
<sequence>MKRFFSLFAALLLVLQMILPQLVTAQTTDDTKEEDVVQLLDVSAKKGTDGVDIYGLSGHVVNQTEKEMTGIITVSGDVKLKALDDTSVFDDNHAVWTSYSVANNTIHFLIPAKTDIVFNFQVNGESQGGVVTFSDGKRVISPKAGEELEAPTNQIAANPIQKSDAPKDVKDILSSLGYGPKEQSILSDMVLTYTDKNGNFVTEPTVNDTIHFAFDWKLPDDVAILVNAGDYYSFKLPDNIKIQKNMTLPLNEYASAIVGKDGTVKIVFTDEVKGSSEVHGTLHFTAGFNENQIDGSGNLIIQVPDEENLPSTEVNIKPTEGAMIDKNGHFDKKQNPDNVIWNVEINKGLDRLENAKVTENLPAGLTYESVQVYEVAIDLHGKVIAGSEKLVTTGYTVDQAGNVQFTNPINGAYRLVYQTSINDDVKPFEGGAVKFTNNAVLTSDENQEGLSTSATVDAEYGKILTKDATNYDPKNQTFEWTVKYNYGAKHIDKADAVIKDTFGSDRMVLVDGSAKLYTMTFDASGKEIQGAQLVAGVDYELVKTAAGFEVHFLHDVDSAVKIQYKTGVTGTVDGNVDISNRVDIDTGQSSGSSGTAYQQNLKKQLSAVNYETGIASWVIDVNENNYIMKNWKLTDTLSPGLKLDVATLKVQDVDGKRDLVEGTDYELVYDEATNIFTIEFLGKYKTETENQFRISYDTAFDMSQVWSINPDMNFKNTAKSTWLDQYDNSHSSSDEVIFNPNKPSKYNGFKEGTYNAKTKVITWSIGVNYEGTNLSNAKIVDPILGNQRFVKDSVKIYKYSVNPDGSVAKGEEITNKSGFTISEPSDSNNETLTVDFPDGKVGMYLVEFETSVKGQIVTENYKNDAVFTNDTYPDHTLSADVTVKYGGKLAMKSGMQDDDGFVNWSITVNPSLSQMSDVVVTDRPSTNQTIDLESLVIHPTSVSADGTLTANTSVALVEGVDYTAELTTDNVTGQQELKVSFAKEINEAYVIKYRTMVLMTGAKDKVSNNVKITGNHDQEVTGGDSSTIDVVVSDGGGTGVGTKGSISFQKVNPNGDILHDAQFQLWDKSKRMIMREGKINEDGKITFGNLPYGTYILKEVKAPSGYTISDELLNGKTITISKSSSTANVVEKIVNAQNKVTLIKHDEQGQTLAGAVFKLQWQVGEDWLDIRADETFQTDADGRLVIEGLLPANYRLIETQAPQGFIVNTEAIPFTVTQNDAGQIPDVTVPTFVNYQGSIQFMKKDESGKGLAGAEFALQNEAGETLRTLATNKDGIVNADGLAPGEYTIVETKAPDGYIINTNPLRFTIAGQGEGKPATQILNNIINYQGSASLVKKGENGDLLAGAIFKVVDQDGATVRENLETNEEGRISATDLAPGTYKFIEVTAPQGYLVNTTPVEFTIADTSDGKPQEIQTTFTDYQGSFELLKENSSKEPLQGAVFELRDADDNVIETITSTDNGIVAGTGIAPGKYTLVEVKAPPGYILNSYPIELEIPETAEGEPISVDLGVFTNFKGKVALVKQGANEEALAGAVFTIYDIDGKVVGEPVAASDGRIEYGDLAPGYYKIVETKAPDGYIINTNPTYFTILDKYPGNPNLIDVGRIVNYQGEVELTKTNEEHQALADAHFNLLSQETGEVLQTDIVTDADGKIKLTDLRPGDYQLVETKAPQNYILNTAPINFTVHADLLGKPEAIQLADFVNYQGAVTLKKIDSGMNPLAGAEFKLLDDKNEVIADSLISGENGEISVDKLAPGSYYFVETKAPVGYEKNETPIPFQIEANAKDKPASVQLQFENQKTPIKIPPVEPVPDKDPDKNPDKDPGQKPGKIPEINPGETPDRISVSSSSDKEVTQRPTTMEDSKLPATGDNNTESIIFVMMGAFLLAGWLRLKR</sequence>
<name>A0A7W1T7F0_9LIST</name>
<evidence type="ECO:0000256" key="3">
    <source>
        <dbReference type="ARBA" id="ARBA00022512"/>
    </source>
</evidence>
<keyword evidence="3" id="KW-0134">Cell wall</keyword>
<evidence type="ECO:0000256" key="4">
    <source>
        <dbReference type="ARBA" id="ARBA00022525"/>
    </source>
</evidence>
<keyword evidence="8" id="KW-0812">Transmembrane</keyword>
<evidence type="ECO:0000313" key="13">
    <source>
        <dbReference type="EMBL" id="MBA3926789.1"/>
    </source>
</evidence>
<feature type="domain" description="SpaA-like prealbumin fold" evidence="11">
    <location>
        <begin position="1704"/>
        <end position="1781"/>
    </location>
</feature>
<dbReference type="InterPro" id="IPR011252">
    <property type="entry name" value="Fibrogen-bd_dom1"/>
</dbReference>
<dbReference type="InterPro" id="IPR041171">
    <property type="entry name" value="SDR_Ig"/>
</dbReference>
<dbReference type="Gene3D" id="2.60.40.1280">
    <property type="match status" value="1"/>
</dbReference>
<evidence type="ECO:0000259" key="12">
    <source>
        <dbReference type="Pfam" id="PF17961"/>
    </source>
</evidence>
<keyword evidence="4" id="KW-0964">Secreted</keyword>
<dbReference type="SUPFAM" id="SSF49401">
    <property type="entry name" value="Bacterial adhesins"/>
    <property type="match status" value="6"/>
</dbReference>
<evidence type="ECO:0000259" key="10">
    <source>
        <dbReference type="Pfam" id="PF05737"/>
    </source>
</evidence>
<feature type="domain" description="SpaA-like prealbumin fold" evidence="11">
    <location>
        <begin position="1516"/>
        <end position="1589"/>
    </location>
</feature>
<evidence type="ECO:0000259" key="11">
    <source>
        <dbReference type="Pfam" id="PF17802"/>
    </source>
</evidence>
<evidence type="ECO:0000256" key="6">
    <source>
        <dbReference type="ARBA" id="ARBA00023088"/>
    </source>
</evidence>
<evidence type="ECO:0000313" key="14">
    <source>
        <dbReference type="Proteomes" id="UP000548787"/>
    </source>
</evidence>
<accession>A0A7W1T7F0</accession>
<dbReference type="GO" id="GO:0007155">
    <property type="term" value="P:cell adhesion"/>
    <property type="evidence" value="ECO:0007669"/>
    <property type="project" value="InterPro"/>
</dbReference>
<dbReference type="Gene3D" id="2.60.40.10">
    <property type="entry name" value="Immunoglobulins"/>
    <property type="match status" value="8"/>
</dbReference>
<feature type="compositionally biased region" description="Basic and acidic residues" evidence="7">
    <location>
        <begin position="1807"/>
        <end position="1821"/>
    </location>
</feature>
<dbReference type="PANTHER" id="PTHR36108">
    <property type="entry name" value="COLOSSIN-B-RELATED"/>
    <property type="match status" value="1"/>
</dbReference>
<feature type="signal peptide" evidence="9">
    <location>
        <begin position="1"/>
        <end position="25"/>
    </location>
</feature>
<feature type="compositionally biased region" description="Basic and acidic residues" evidence="7">
    <location>
        <begin position="1845"/>
        <end position="1860"/>
    </location>
</feature>
<protein>
    <submittedName>
        <fullName evidence="13">LPXTG cell wall anchor domain-containing protein</fullName>
    </submittedName>
</protein>
<gene>
    <name evidence="13" type="ORF">HPK16_10590</name>
</gene>
<feature type="domain" description="SpaA-like prealbumin fold" evidence="11">
    <location>
        <begin position="1609"/>
        <end position="1686"/>
    </location>
</feature>
<dbReference type="InterPro" id="IPR008456">
    <property type="entry name" value="Collagen-bd_dom"/>
</dbReference>